<evidence type="ECO:0000256" key="2">
    <source>
        <dbReference type="ARBA" id="ARBA00023125"/>
    </source>
</evidence>
<evidence type="ECO:0000313" key="6">
    <source>
        <dbReference type="EMBL" id="SMQ76626.1"/>
    </source>
</evidence>
<keyword evidence="3" id="KW-0804">Transcription</keyword>
<keyword evidence="6" id="KW-0418">Kinase</keyword>
<dbReference type="InterPro" id="IPR018490">
    <property type="entry name" value="cNMP-bd_dom_sf"/>
</dbReference>
<dbReference type="GO" id="GO:0016301">
    <property type="term" value="F:kinase activity"/>
    <property type="evidence" value="ECO:0007669"/>
    <property type="project" value="UniProtKB-KW"/>
</dbReference>
<dbReference type="InterPro" id="IPR000595">
    <property type="entry name" value="cNMP-bd_dom"/>
</dbReference>
<dbReference type="InterPro" id="IPR014710">
    <property type="entry name" value="RmlC-like_jellyroll"/>
</dbReference>
<dbReference type="Gene3D" id="1.10.10.10">
    <property type="entry name" value="Winged helix-like DNA-binding domain superfamily/Winged helix DNA-binding domain"/>
    <property type="match status" value="1"/>
</dbReference>
<sequence length="246" mass="26250">MTIAEQLRQCRWFGRCDPAVQQAIAVDGRLATLARGQWVYGEGDMATGIVIVLDGMLRLEAAAGETTVLVGIARAGDAFGQSRQMGGGPRIVTAIASRPSRVLTISDTMLDRIGHRLPALWKATSELVYGQLDASVHGLAQMLSLRPRGRIAARLLTFARDADVPLSQSDLAELCGLSRKVVSAHLAALEQAGAIRRGYRTIHLRDMAQLSRLAGDADGFVKAMERSGIAHRVSASDDSILLAAGP</sequence>
<dbReference type="GO" id="GO:0003677">
    <property type="term" value="F:DNA binding"/>
    <property type="evidence" value="ECO:0007669"/>
    <property type="project" value="UniProtKB-KW"/>
</dbReference>
<dbReference type="PROSITE" id="PS51063">
    <property type="entry name" value="HTH_CRP_2"/>
    <property type="match status" value="1"/>
</dbReference>
<gene>
    <name evidence="6" type="ORF">SAMN06295984_2064</name>
</gene>
<dbReference type="Gene3D" id="2.60.120.10">
    <property type="entry name" value="Jelly Rolls"/>
    <property type="match status" value="1"/>
</dbReference>
<evidence type="ECO:0000256" key="1">
    <source>
        <dbReference type="ARBA" id="ARBA00023015"/>
    </source>
</evidence>
<keyword evidence="7" id="KW-1185">Reference proteome</keyword>
<dbReference type="InterPro" id="IPR036390">
    <property type="entry name" value="WH_DNA-bd_sf"/>
</dbReference>
<dbReference type="RefSeq" id="WP_165760647.1">
    <property type="nucleotide sequence ID" value="NZ_FXWL01000002.1"/>
</dbReference>
<keyword evidence="2" id="KW-0238">DNA-binding</keyword>
<dbReference type="SMART" id="SM00419">
    <property type="entry name" value="HTH_CRP"/>
    <property type="match status" value="1"/>
</dbReference>
<evidence type="ECO:0000259" key="5">
    <source>
        <dbReference type="PROSITE" id="PS51063"/>
    </source>
</evidence>
<dbReference type="InterPro" id="IPR036388">
    <property type="entry name" value="WH-like_DNA-bd_sf"/>
</dbReference>
<dbReference type="PROSITE" id="PS50042">
    <property type="entry name" value="CNMP_BINDING_3"/>
    <property type="match status" value="1"/>
</dbReference>
<reference evidence="7" key="1">
    <citation type="submission" date="2017-04" db="EMBL/GenBank/DDBJ databases">
        <authorList>
            <person name="Varghese N."/>
            <person name="Submissions S."/>
        </authorList>
    </citation>
    <scope>NUCLEOTIDE SEQUENCE [LARGE SCALE GENOMIC DNA]</scope>
    <source>
        <strain evidence="7">UI2</strain>
    </source>
</reference>
<dbReference type="GeneID" id="303001710"/>
<organism evidence="6 7">
    <name type="scientific">Sphingopyxis terrae subsp. ummariensis</name>
    <dbReference type="NCBI Taxonomy" id="429001"/>
    <lineage>
        <taxon>Bacteria</taxon>
        <taxon>Pseudomonadati</taxon>
        <taxon>Pseudomonadota</taxon>
        <taxon>Alphaproteobacteria</taxon>
        <taxon>Sphingomonadales</taxon>
        <taxon>Sphingomonadaceae</taxon>
        <taxon>Sphingopyxis</taxon>
    </lineage>
</organism>
<dbReference type="PANTHER" id="PTHR24567">
    <property type="entry name" value="CRP FAMILY TRANSCRIPTIONAL REGULATORY PROTEIN"/>
    <property type="match status" value="1"/>
</dbReference>
<dbReference type="AlphaFoldDB" id="A0A1Y6FQV8"/>
<dbReference type="GO" id="GO:0005829">
    <property type="term" value="C:cytosol"/>
    <property type="evidence" value="ECO:0007669"/>
    <property type="project" value="TreeGrafter"/>
</dbReference>
<dbReference type="SUPFAM" id="SSF46785">
    <property type="entry name" value="Winged helix' DNA-binding domain"/>
    <property type="match status" value="1"/>
</dbReference>
<keyword evidence="6" id="KW-0808">Transferase</keyword>
<dbReference type="Proteomes" id="UP000194469">
    <property type="component" value="Unassembled WGS sequence"/>
</dbReference>
<proteinExistence type="predicted"/>
<name>A0A1Y6FQV8_9SPHN</name>
<keyword evidence="1" id="KW-0805">Transcription regulation</keyword>
<feature type="domain" description="Cyclic nucleotide-binding" evidence="4">
    <location>
        <begin position="12"/>
        <end position="113"/>
    </location>
</feature>
<accession>A0A1Y6FQV8</accession>
<dbReference type="EMBL" id="FXWL01000002">
    <property type="protein sequence ID" value="SMQ76626.1"/>
    <property type="molecule type" value="Genomic_DNA"/>
</dbReference>
<dbReference type="SMART" id="SM00100">
    <property type="entry name" value="cNMP"/>
    <property type="match status" value="1"/>
</dbReference>
<dbReference type="InterPro" id="IPR012318">
    <property type="entry name" value="HTH_CRP"/>
</dbReference>
<protein>
    <submittedName>
        <fullName evidence="6">cAMP-binding domain of CRP or a regulatory subunit of cAMP-dependent protein kinases</fullName>
    </submittedName>
</protein>
<evidence type="ECO:0000313" key="7">
    <source>
        <dbReference type="Proteomes" id="UP000194469"/>
    </source>
</evidence>
<dbReference type="Pfam" id="PF00027">
    <property type="entry name" value="cNMP_binding"/>
    <property type="match status" value="1"/>
</dbReference>
<dbReference type="Pfam" id="PF13545">
    <property type="entry name" value="HTH_Crp_2"/>
    <property type="match status" value="1"/>
</dbReference>
<dbReference type="GO" id="GO:0003700">
    <property type="term" value="F:DNA-binding transcription factor activity"/>
    <property type="evidence" value="ECO:0007669"/>
    <property type="project" value="TreeGrafter"/>
</dbReference>
<dbReference type="InterPro" id="IPR050397">
    <property type="entry name" value="Env_Response_Regulators"/>
</dbReference>
<dbReference type="PANTHER" id="PTHR24567:SF26">
    <property type="entry name" value="REGULATORY PROTEIN YEIL"/>
    <property type="match status" value="1"/>
</dbReference>
<evidence type="ECO:0000256" key="3">
    <source>
        <dbReference type="ARBA" id="ARBA00023163"/>
    </source>
</evidence>
<dbReference type="CDD" id="cd00038">
    <property type="entry name" value="CAP_ED"/>
    <property type="match status" value="1"/>
</dbReference>
<evidence type="ECO:0000259" key="4">
    <source>
        <dbReference type="PROSITE" id="PS50042"/>
    </source>
</evidence>
<feature type="domain" description="HTH crp-type" evidence="5">
    <location>
        <begin position="145"/>
        <end position="208"/>
    </location>
</feature>
<dbReference type="SUPFAM" id="SSF51206">
    <property type="entry name" value="cAMP-binding domain-like"/>
    <property type="match status" value="1"/>
</dbReference>